<protein>
    <submittedName>
        <fullName evidence="2">Uncharacterized protein</fullName>
    </submittedName>
</protein>
<organism evidence="2">
    <name type="scientific">Oxyrrhis marina</name>
    <name type="common">Dinoflagellate</name>
    <dbReference type="NCBI Taxonomy" id="2969"/>
    <lineage>
        <taxon>Eukaryota</taxon>
        <taxon>Sar</taxon>
        <taxon>Alveolata</taxon>
        <taxon>Dinophyceae</taxon>
        <taxon>Oxyrrhinales</taxon>
        <taxon>Oxyrrhinaceae</taxon>
        <taxon>Oxyrrhis</taxon>
    </lineage>
</organism>
<proteinExistence type="predicted"/>
<accession>A0A7S4GPZ4</accession>
<reference evidence="2" key="1">
    <citation type="submission" date="2021-01" db="EMBL/GenBank/DDBJ databases">
        <authorList>
            <person name="Corre E."/>
            <person name="Pelletier E."/>
            <person name="Niang G."/>
            <person name="Scheremetjew M."/>
            <person name="Finn R."/>
            <person name="Kale V."/>
            <person name="Holt S."/>
            <person name="Cochrane G."/>
            <person name="Meng A."/>
            <person name="Brown T."/>
            <person name="Cohen L."/>
        </authorList>
    </citation>
    <scope>NUCLEOTIDE SEQUENCE</scope>
    <source>
        <strain evidence="2">LB1974</strain>
    </source>
</reference>
<evidence type="ECO:0000256" key="1">
    <source>
        <dbReference type="SAM" id="SignalP"/>
    </source>
</evidence>
<name>A0A7S4GPZ4_OXYMA</name>
<feature type="signal peptide" evidence="1">
    <location>
        <begin position="1"/>
        <end position="19"/>
    </location>
</feature>
<sequence>MRALCSLLWAQVAAVDVEAAQGQLPGGDYKAGFLRPVLAAPDLKSRSSPAILDLKYEESVLRAAVATATETTLQSQKPLLVAKIKADATAAGKTHAATATKKNAVAAAQLAFAITKGLVTSKAAIVCGSVSKLRRLPPECSKEASTLFDKVNKLSTETWAPAAEKAALAATEKAAGAAAFEAAKVIPDTVAPPAAYAAARGVFNSRFAYYKKQFDALAAQKAGLLASEKKSFWDAAEKALISTVNTEVKNAIWKAGPVKVAGKKIQAIAKAKASRFSRIKITNDLAPKFAKAAQLALTDGVRTASNKAMTTFDVKWDEKST</sequence>
<dbReference type="EMBL" id="HBJB01003039">
    <property type="protein sequence ID" value="CAE0843424.1"/>
    <property type="molecule type" value="Transcribed_RNA"/>
</dbReference>
<evidence type="ECO:0000313" key="2">
    <source>
        <dbReference type="EMBL" id="CAE0843424.1"/>
    </source>
</evidence>
<dbReference type="AlphaFoldDB" id="A0A7S4GPZ4"/>
<feature type="chain" id="PRO_5031003273" evidence="1">
    <location>
        <begin position="20"/>
        <end position="321"/>
    </location>
</feature>
<keyword evidence="1" id="KW-0732">Signal</keyword>
<gene>
    <name evidence="2" type="ORF">OMAR00294_LOCUS2492</name>
</gene>